<organism evidence="1 2">
    <name type="scientific">Eruca vesicaria subsp. sativa</name>
    <name type="common">Garden rocket</name>
    <name type="synonym">Eruca sativa</name>
    <dbReference type="NCBI Taxonomy" id="29727"/>
    <lineage>
        <taxon>Eukaryota</taxon>
        <taxon>Viridiplantae</taxon>
        <taxon>Streptophyta</taxon>
        <taxon>Embryophyta</taxon>
        <taxon>Tracheophyta</taxon>
        <taxon>Spermatophyta</taxon>
        <taxon>Magnoliopsida</taxon>
        <taxon>eudicotyledons</taxon>
        <taxon>Gunneridae</taxon>
        <taxon>Pentapetalae</taxon>
        <taxon>rosids</taxon>
        <taxon>malvids</taxon>
        <taxon>Brassicales</taxon>
        <taxon>Brassicaceae</taxon>
        <taxon>Brassiceae</taxon>
        <taxon>Eruca</taxon>
    </lineage>
</organism>
<dbReference type="Proteomes" id="UP001642260">
    <property type="component" value="Unassembled WGS sequence"/>
</dbReference>
<dbReference type="EMBL" id="CAKOAT010485153">
    <property type="protein sequence ID" value="CAH8379102.1"/>
    <property type="molecule type" value="Genomic_DNA"/>
</dbReference>
<reference evidence="1 2" key="1">
    <citation type="submission" date="2022-03" db="EMBL/GenBank/DDBJ databases">
        <authorList>
            <person name="Macdonald S."/>
            <person name="Ahmed S."/>
            <person name="Newling K."/>
        </authorList>
    </citation>
    <scope>NUCLEOTIDE SEQUENCE [LARGE SCALE GENOMIC DNA]</scope>
</reference>
<dbReference type="AlphaFoldDB" id="A0ABC8L9W6"/>
<gene>
    <name evidence="1" type="ORF">ERUC_LOCUS32809</name>
</gene>
<name>A0ABC8L9W6_ERUVS</name>
<comment type="caution">
    <text evidence="1">The sequence shown here is derived from an EMBL/GenBank/DDBJ whole genome shotgun (WGS) entry which is preliminary data.</text>
</comment>
<evidence type="ECO:0000313" key="2">
    <source>
        <dbReference type="Proteomes" id="UP001642260"/>
    </source>
</evidence>
<protein>
    <submittedName>
        <fullName evidence="1">Uncharacterized protein</fullName>
    </submittedName>
</protein>
<evidence type="ECO:0000313" key="1">
    <source>
        <dbReference type="EMBL" id="CAH8379102.1"/>
    </source>
</evidence>
<accession>A0ABC8L9W6</accession>
<proteinExistence type="predicted"/>
<keyword evidence="2" id="KW-1185">Reference proteome</keyword>
<sequence length="164" mass="19330">MKSKVKDEFTTPMTSFPREDFKRPFLVDNDTPELCCKDSDYALVFVPDEEWEKLNEWSLNPTRLKIGPSIFDGTLCKRIIGPGQWFKNFRKTENHLFKWIDEALIDEIRMVDAKHEMVAEGIAKFQEIVMEKVKSEMVRVEHEMSEKLNDKVNLEISRVAQEMK</sequence>